<accession>A0A645FN28</accession>
<protein>
    <submittedName>
        <fullName evidence="1">Uncharacterized protein</fullName>
    </submittedName>
</protein>
<sequence>MQPVGIACQRNIEPVVDDEGNTPGCQASFQLHGQPVKLTGRTVLLTELHHGNTSAYRLPHNILQLSPTRQGTISNQVQAQIKVVHNLIFILISSSPRLKSTSRKFICRLPLPFDMEAAISPVIPMIYMPCVAASR</sequence>
<gene>
    <name evidence="1" type="ORF">SDC9_160925</name>
</gene>
<evidence type="ECO:0000313" key="1">
    <source>
        <dbReference type="EMBL" id="MPN13603.1"/>
    </source>
</evidence>
<proteinExistence type="predicted"/>
<dbReference type="AlphaFoldDB" id="A0A645FN28"/>
<reference evidence="1" key="1">
    <citation type="submission" date="2019-08" db="EMBL/GenBank/DDBJ databases">
        <authorList>
            <person name="Kucharzyk K."/>
            <person name="Murdoch R.W."/>
            <person name="Higgins S."/>
            <person name="Loffler F."/>
        </authorList>
    </citation>
    <scope>NUCLEOTIDE SEQUENCE</scope>
</reference>
<comment type="caution">
    <text evidence="1">The sequence shown here is derived from an EMBL/GenBank/DDBJ whole genome shotgun (WGS) entry which is preliminary data.</text>
</comment>
<name>A0A645FN28_9ZZZZ</name>
<dbReference type="EMBL" id="VSSQ01060119">
    <property type="protein sequence ID" value="MPN13603.1"/>
    <property type="molecule type" value="Genomic_DNA"/>
</dbReference>
<organism evidence="1">
    <name type="scientific">bioreactor metagenome</name>
    <dbReference type="NCBI Taxonomy" id="1076179"/>
    <lineage>
        <taxon>unclassified sequences</taxon>
        <taxon>metagenomes</taxon>
        <taxon>ecological metagenomes</taxon>
    </lineage>
</organism>